<dbReference type="Proteomes" id="UP000095552">
    <property type="component" value="Unassembled WGS sequence"/>
</dbReference>
<dbReference type="STRING" id="1563681.BFP71_08890"/>
<accession>A0A1E5SKM8</accession>
<feature type="domain" description="GH3 C-terminal" evidence="2">
    <location>
        <begin position="395"/>
        <end position="501"/>
    </location>
</feature>
<dbReference type="EMBL" id="MDGQ01000005">
    <property type="protein sequence ID" value="OEJ99675.1"/>
    <property type="molecule type" value="Genomic_DNA"/>
</dbReference>
<dbReference type="OrthoDB" id="5678283at2"/>
<dbReference type="Pfam" id="PF23572">
    <property type="entry name" value="GH3_C"/>
    <property type="match status" value="1"/>
</dbReference>
<dbReference type="PANTHER" id="PTHR31901:SF9">
    <property type="entry name" value="GH3 DOMAIN-CONTAINING PROTEIN"/>
    <property type="match status" value="1"/>
</dbReference>
<sequence>MPIIGSILKKGIKLRETLEQDYTSPYDLQKKELSKLLISARNTQFGREYDFHSVLEKFRSSGPHDFFEQFKANVPVSDYDKMNDDWWRKTRDGEADVSWPGKTKFFALSSGTSGAASKYIPVTKDMTRQIRKTGTRHIYTLSKYDLPDKFFQSGMLMLGGSTALNFSGNYYYGDLSGITTGQLPVWIQGFSRPTPKIKKHKDWETKLEEIVESAPKWNIGMIVGVPAWMTILIERIIKRYGLNNIHDIWPNLEAFVHGGVAFEPYKKSFDKLLGRPIHYIETYLASEGFIAFQDAPNKRSMRLMLNGGIFHEFVPFNEQNFDEDGQIVDNPETLMIDQVEEGKDYALLISTCSGAWRYMIGDTIQFLNKRNSEIIITGRTKHFLSLCGEHLSVDNMNRAIEMASTEFNIGIKEFTVAGVPDGKLFAHHWYIGTDDEVEETALMERIDQCLKELNDDYGVERQHALKNVRLEVLPTEVFYDWLRSEGKEGGQTKFPRVLKKEKLESWTTFVTEQV</sequence>
<dbReference type="InterPro" id="IPR055378">
    <property type="entry name" value="GH3_C"/>
</dbReference>
<dbReference type="AlphaFoldDB" id="A0A1E5SKM8"/>
<reference evidence="3 4" key="1">
    <citation type="submission" date="2016-08" db="EMBL/GenBank/DDBJ databases">
        <title>Draft genome of Fabibacter sp. strain SK-8.</title>
        <authorList>
            <person name="Wong S.-K."/>
            <person name="Hamasaki K."/>
            <person name="Yoshizawa S."/>
        </authorList>
    </citation>
    <scope>NUCLEOTIDE SEQUENCE [LARGE SCALE GENOMIC DNA]</scope>
    <source>
        <strain evidence="3 4">SK-8</strain>
    </source>
</reference>
<dbReference type="InterPro" id="IPR055377">
    <property type="entry name" value="GH3_M"/>
</dbReference>
<dbReference type="GO" id="GO:0005737">
    <property type="term" value="C:cytoplasm"/>
    <property type="evidence" value="ECO:0007669"/>
    <property type="project" value="TreeGrafter"/>
</dbReference>
<evidence type="ECO:0000313" key="3">
    <source>
        <dbReference type="EMBL" id="OEJ99675.1"/>
    </source>
</evidence>
<dbReference type="RefSeq" id="WP_069835137.1">
    <property type="nucleotide sequence ID" value="NZ_MDGQ01000005.1"/>
</dbReference>
<dbReference type="GO" id="GO:0016881">
    <property type="term" value="F:acid-amino acid ligase activity"/>
    <property type="evidence" value="ECO:0007669"/>
    <property type="project" value="TreeGrafter"/>
</dbReference>
<evidence type="ECO:0000313" key="4">
    <source>
        <dbReference type="Proteomes" id="UP000095552"/>
    </source>
</evidence>
<gene>
    <name evidence="3" type="ORF">BFP71_08890</name>
</gene>
<dbReference type="Pfam" id="PF23571">
    <property type="entry name" value="GH3_M"/>
    <property type="match status" value="1"/>
</dbReference>
<feature type="domain" description="GH3 middle" evidence="1">
    <location>
        <begin position="304"/>
        <end position="369"/>
    </location>
</feature>
<comment type="caution">
    <text evidence="3">The sequence shown here is derived from an EMBL/GenBank/DDBJ whole genome shotgun (WGS) entry which is preliminary data.</text>
</comment>
<name>A0A1E5SKM8_9BACT</name>
<dbReference type="Pfam" id="PF03321">
    <property type="entry name" value="GH3"/>
    <property type="match status" value="1"/>
</dbReference>
<keyword evidence="4" id="KW-1185">Reference proteome</keyword>
<evidence type="ECO:0000259" key="1">
    <source>
        <dbReference type="Pfam" id="PF23571"/>
    </source>
</evidence>
<dbReference type="InterPro" id="IPR004993">
    <property type="entry name" value="GH3"/>
</dbReference>
<proteinExistence type="predicted"/>
<organism evidence="3 4">
    <name type="scientific">Roseivirga misakiensis</name>
    <dbReference type="NCBI Taxonomy" id="1563681"/>
    <lineage>
        <taxon>Bacteria</taxon>
        <taxon>Pseudomonadati</taxon>
        <taxon>Bacteroidota</taxon>
        <taxon>Cytophagia</taxon>
        <taxon>Cytophagales</taxon>
        <taxon>Roseivirgaceae</taxon>
        <taxon>Roseivirga</taxon>
    </lineage>
</organism>
<evidence type="ECO:0000259" key="2">
    <source>
        <dbReference type="Pfam" id="PF23572"/>
    </source>
</evidence>
<protein>
    <submittedName>
        <fullName evidence="3">GH3 auxin-responsive promoter</fullName>
    </submittedName>
</protein>
<dbReference type="PANTHER" id="PTHR31901">
    <property type="entry name" value="GH3 DOMAIN-CONTAINING PROTEIN"/>
    <property type="match status" value="1"/>
</dbReference>